<accession>A0A9X3DZ00</accession>
<dbReference type="SUPFAM" id="SSF52833">
    <property type="entry name" value="Thioredoxin-like"/>
    <property type="match status" value="1"/>
</dbReference>
<dbReference type="Gene3D" id="3.10.450.70">
    <property type="entry name" value="Disulphide bond isomerase, DsbC/G, N-terminal"/>
    <property type="match status" value="1"/>
</dbReference>
<dbReference type="Pfam" id="PF13098">
    <property type="entry name" value="Thioredoxin_2"/>
    <property type="match status" value="1"/>
</dbReference>
<comment type="similarity">
    <text evidence="1">Belongs to the thioredoxin family. DsbC subfamily.</text>
</comment>
<comment type="subcellular location">
    <subcellularLocation>
        <location evidence="1">Periplasm</location>
    </subcellularLocation>
</comment>
<dbReference type="InterPro" id="IPR012336">
    <property type="entry name" value="Thioredoxin-like_fold"/>
</dbReference>
<reference evidence="3" key="1">
    <citation type="submission" date="2022-11" db="EMBL/GenBank/DDBJ databases">
        <title>Biodiversity and phylogenetic relationships of bacteria.</title>
        <authorList>
            <person name="Machado R.A.R."/>
            <person name="Bhat A."/>
            <person name="Loulou A."/>
            <person name="Kallel S."/>
        </authorList>
    </citation>
    <scope>NUCLEOTIDE SEQUENCE</scope>
    <source>
        <strain evidence="3">A-IN1</strain>
    </source>
</reference>
<feature type="signal peptide" evidence="1">
    <location>
        <begin position="1"/>
        <end position="22"/>
    </location>
</feature>
<dbReference type="Proteomes" id="UP001146019">
    <property type="component" value="Unassembled WGS sequence"/>
</dbReference>
<dbReference type="Gene3D" id="3.40.30.10">
    <property type="entry name" value="Glutaredoxin"/>
    <property type="match status" value="1"/>
</dbReference>
<feature type="chain" id="PRO_5041016267" description="Thiol:disulfide interchange protein" evidence="1">
    <location>
        <begin position="23"/>
        <end position="252"/>
    </location>
</feature>
<comment type="function">
    <text evidence="1">Required for disulfide bond formation in some periplasmic proteins. Acts by transferring its disulfide bond to other proteins and is reduced in the process.</text>
</comment>
<evidence type="ECO:0000259" key="2">
    <source>
        <dbReference type="Pfam" id="PF13098"/>
    </source>
</evidence>
<keyword evidence="1" id="KW-0574">Periplasm</keyword>
<comment type="caution">
    <text evidence="3">The sequence shown here is derived from an EMBL/GenBank/DDBJ whole genome shotgun (WGS) entry which is preliminary data.</text>
</comment>
<keyword evidence="1" id="KW-0732">Signal</keyword>
<dbReference type="GO" id="GO:0016491">
    <property type="term" value="F:oxidoreductase activity"/>
    <property type="evidence" value="ECO:0007669"/>
    <property type="project" value="UniProtKB-KW"/>
</dbReference>
<keyword evidence="3" id="KW-0560">Oxidoreductase</keyword>
<organism evidence="3 4">
    <name type="scientific">Acinetobacter nematophilus</name>
    <dbReference type="NCBI Taxonomy" id="2994642"/>
    <lineage>
        <taxon>Bacteria</taxon>
        <taxon>Pseudomonadati</taxon>
        <taxon>Pseudomonadota</taxon>
        <taxon>Gammaproteobacteria</taxon>
        <taxon>Moraxellales</taxon>
        <taxon>Moraxellaceae</taxon>
        <taxon>Acinetobacter</taxon>
    </lineage>
</organism>
<dbReference type="InterPro" id="IPR009094">
    <property type="entry name" value="DiS-bond_isomerase_DsbC/G_N_sf"/>
</dbReference>
<dbReference type="GO" id="GO:0042597">
    <property type="term" value="C:periplasmic space"/>
    <property type="evidence" value="ECO:0007669"/>
    <property type="project" value="UniProtKB-SubCell"/>
</dbReference>
<evidence type="ECO:0000313" key="4">
    <source>
        <dbReference type="Proteomes" id="UP001146019"/>
    </source>
</evidence>
<dbReference type="RefSeq" id="WP_266129754.1">
    <property type="nucleotide sequence ID" value="NZ_JAPKMY010000002.1"/>
</dbReference>
<dbReference type="PANTHER" id="PTHR35272:SF4">
    <property type="entry name" value="THIOL:DISULFIDE INTERCHANGE PROTEIN DSBG"/>
    <property type="match status" value="1"/>
</dbReference>
<dbReference type="InterPro" id="IPR036249">
    <property type="entry name" value="Thioredoxin-like_sf"/>
</dbReference>
<dbReference type="NCBIfam" id="NF008657">
    <property type="entry name" value="PRK11657.1"/>
    <property type="match status" value="1"/>
</dbReference>
<dbReference type="PANTHER" id="PTHR35272">
    <property type="entry name" value="THIOL:DISULFIDE INTERCHANGE PROTEIN DSBC-RELATED"/>
    <property type="match status" value="1"/>
</dbReference>
<keyword evidence="1" id="KW-0676">Redox-active center</keyword>
<gene>
    <name evidence="3" type="primary">dsbG</name>
    <name evidence="3" type="ORF">OSH00_06525</name>
</gene>
<dbReference type="AlphaFoldDB" id="A0A9X3DZ00"/>
<dbReference type="CDD" id="cd03020">
    <property type="entry name" value="DsbA_DsbC_DsbG"/>
    <property type="match status" value="1"/>
</dbReference>
<sequence length="252" mass="28199">MIDLKTLGIYSLSLVLSGSLFAADADFLKNKLEKEGYHFVQKIDAPDGLEGWTGYKDEYPSTLFISKDQKHYIVGDLFDASGKNLTEQAIDTHVKGAVLDEIWKSLEKSTWIQDGDTNAKKIVYVFNDPNCPYCHTFWQHARPFVASGQVQLRHIMVGVIRPSSKGQAATILNSANPAEIFKQYNLSNGKNKLVEMKNIPKTLADQLDANTQLMDKYGFYATPAMVWKNASGEIQSQQGAPKDIQKLFNESL</sequence>
<dbReference type="EMBL" id="JAPKMY010000002">
    <property type="protein sequence ID" value="MCX5467399.1"/>
    <property type="molecule type" value="Genomic_DNA"/>
</dbReference>
<dbReference type="InterPro" id="IPR051470">
    <property type="entry name" value="Thiol:disulfide_interchange"/>
</dbReference>
<keyword evidence="4" id="KW-1185">Reference proteome</keyword>
<name>A0A9X3DZ00_9GAMM</name>
<protein>
    <recommendedName>
        <fullName evidence="1">Thiol:disulfide interchange protein</fullName>
    </recommendedName>
</protein>
<evidence type="ECO:0000256" key="1">
    <source>
        <dbReference type="RuleBase" id="RU364038"/>
    </source>
</evidence>
<feature type="domain" description="Thioredoxin-like fold" evidence="2">
    <location>
        <begin position="118"/>
        <end position="239"/>
    </location>
</feature>
<dbReference type="SUPFAM" id="SSF54423">
    <property type="entry name" value="DsbC/DsbG N-terminal domain-like"/>
    <property type="match status" value="1"/>
</dbReference>
<evidence type="ECO:0000313" key="3">
    <source>
        <dbReference type="EMBL" id="MCX5467399.1"/>
    </source>
</evidence>
<proteinExistence type="inferred from homology"/>
<dbReference type="InterPro" id="IPR033954">
    <property type="entry name" value="DiS-bond_Isoase_DsbC/G"/>
</dbReference>